<dbReference type="EMBL" id="FRAA01000001">
    <property type="protein sequence ID" value="SHJ40797.1"/>
    <property type="molecule type" value="Genomic_DNA"/>
</dbReference>
<evidence type="ECO:0000256" key="3">
    <source>
        <dbReference type="PROSITE-ProRule" id="PRU10111"/>
    </source>
</evidence>
<dbReference type="AlphaFoldDB" id="A0A1M6J2C6"/>
<protein>
    <recommendedName>
        <fullName evidence="2">Phosphoenolpyruvate carboxylase</fullName>
    </recommendedName>
</protein>
<feature type="active site" evidence="3">
    <location>
        <position position="132"/>
    </location>
</feature>
<name>A0A1M6J2C6_REIAG</name>
<dbReference type="InterPro" id="IPR018129">
    <property type="entry name" value="PEP_COase_Lys_AS"/>
</dbReference>
<proteinExistence type="predicted"/>
<sequence length="923" mass="105369">MNKILAEVKERLGKPYHDFEFLLECLKDILEQNGEATIAKDIPFINDFPFKSGEEMTSKHVQLYSLVFQLVNMVEVNGAVQNRRRIENEREYHAVHGLFANNIHELLENKVSEADILKQLPETVVEPVLTAHPTEAKRATVLDHHRDLYLLLVNRENRMFSNNELLNIRHNIKLALYRIWKTGEIYLEKPDVTSELRNILHYMVNVFPEVIPVLDRRLIQAWSSCGLDKKSLLENHSFPKISFGNWVGGDRDGHPLVTDSVTAETLQSLRLNAFVVINRKLTTLVKHLSFSHHTKACSQAFQDRMEQMKTELGGHGLESYERNHGECFRQFLNLIMTKMPIALERGHATELIEEEGRYSLAKDMLEDLNLLKKELLAFGAESIAYDDVNLAIRSLETFGFHLAKLDIRQNSDFHDKAIEQLLEAAQISDNKFSEWTEEKRVAFLTKELESSRPFTHQNADLGPNASAVISCYRVVENHVSKYGTEGMGSLIVSMTRSLSDLLAVYLLAREAGLLLNTDKGLVSKLPVVPLLETIEDLQNGPEILEGFLDHPFTKRSLEHLRIEKGLETASQQIMVGYSDSNKDGGIIASQWNLYKAQFMLVELAEKHSVDLLFFHGKGGSISRGSGPTHYFIKALPYGSIKNNIRLTEQGETIAQKYENKVNAEYNLELLVANSLSKSINDNQQDRAYHPLATVLDQLAAGSKAHYEELTHEEGFVQYFRQATPIDAIETSKIGSRPAKRTGANTLDDLRAIPWVFSWSQSRYHMTSWYGVGTSFTNLKKNAPEDYKAFKEAIKDDTFIRYVLTNVDTSLAATDEEIMKEYSELVEDKSLRDKFLNLFLSELKLTRDVLFDLLGEEMHDRRKNHYYSNFLRAPLMKHLHEKQIQLLKLWRKQKGEEKTEAATATQLELMLTINAIASAMRNTG</sequence>
<dbReference type="PANTHER" id="PTHR30523">
    <property type="entry name" value="PHOSPHOENOLPYRUVATE CARBOXYLASE"/>
    <property type="match status" value="1"/>
</dbReference>
<dbReference type="GO" id="GO:0006099">
    <property type="term" value="P:tricarboxylic acid cycle"/>
    <property type="evidence" value="ECO:0007669"/>
    <property type="project" value="InterPro"/>
</dbReference>
<accession>A0A1M6J2C6</accession>
<dbReference type="GO" id="GO:0015977">
    <property type="term" value="P:carbon fixation"/>
    <property type="evidence" value="ECO:0007669"/>
    <property type="project" value="InterPro"/>
</dbReference>
<dbReference type="GO" id="GO:0005829">
    <property type="term" value="C:cytosol"/>
    <property type="evidence" value="ECO:0007669"/>
    <property type="project" value="TreeGrafter"/>
</dbReference>
<dbReference type="PROSITE" id="PS00781">
    <property type="entry name" value="PEPCASE_1"/>
    <property type="match status" value="1"/>
</dbReference>
<comment type="function">
    <text evidence="1">Forms oxaloacetate, a four-carbon dicarboxylic acid source for the tricarboxylic acid cycle.</text>
</comment>
<evidence type="ECO:0000313" key="5">
    <source>
        <dbReference type="EMBL" id="SHJ40797.1"/>
    </source>
</evidence>
<evidence type="ECO:0000256" key="4">
    <source>
        <dbReference type="PROSITE-ProRule" id="PRU10112"/>
    </source>
</evidence>
<keyword evidence="6" id="KW-1185">Reference proteome</keyword>
<keyword evidence="5" id="KW-0670">Pyruvate</keyword>
<organism evidence="5 6">
    <name type="scientific">Reichenbachiella agariperforans</name>
    <dbReference type="NCBI Taxonomy" id="156994"/>
    <lineage>
        <taxon>Bacteria</taxon>
        <taxon>Pseudomonadati</taxon>
        <taxon>Bacteroidota</taxon>
        <taxon>Cytophagia</taxon>
        <taxon>Cytophagales</taxon>
        <taxon>Reichenbachiellaceae</taxon>
        <taxon>Reichenbachiella</taxon>
    </lineage>
</organism>
<dbReference type="PROSITE" id="PS00393">
    <property type="entry name" value="PEPCASE_2"/>
    <property type="match status" value="1"/>
</dbReference>
<gene>
    <name evidence="5" type="ORF">SAMN04488028_10112</name>
</gene>
<dbReference type="PANTHER" id="PTHR30523:SF32">
    <property type="entry name" value="PHOSPHOENOLPYRUVATE CARBOXYLASE"/>
    <property type="match status" value="1"/>
</dbReference>
<dbReference type="Gene3D" id="1.20.1440.90">
    <property type="entry name" value="Phosphoenolpyruvate/pyruvate domain"/>
    <property type="match status" value="1"/>
</dbReference>
<evidence type="ECO:0000256" key="2">
    <source>
        <dbReference type="ARBA" id="ARBA00022419"/>
    </source>
</evidence>
<feature type="active site" evidence="4">
    <location>
        <position position="582"/>
    </location>
</feature>
<dbReference type="SUPFAM" id="SSF51621">
    <property type="entry name" value="Phosphoenolpyruvate/pyruvate domain"/>
    <property type="match status" value="1"/>
</dbReference>
<dbReference type="Pfam" id="PF00311">
    <property type="entry name" value="PEPcase"/>
    <property type="match status" value="1"/>
</dbReference>
<reference evidence="6" key="1">
    <citation type="submission" date="2016-11" db="EMBL/GenBank/DDBJ databases">
        <authorList>
            <person name="Varghese N."/>
            <person name="Submissions S."/>
        </authorList>
    </citation>
    <scope>NUCLEOTIDE SEQUENCE [LARGE SCALE GENOMIC DNA]</scope>
    <source>
        <strain evidence="6">DSM 26134</strain>
    </source>
</reference>
<dbReference type="STRING" id="156994.SAMN04488028_10112"/>
<evidence type="ECO:0000256" key="1">
    <source>
        <dbReference type="ARBA" id="ARBA00003670"/>
    </source>
</evidence>
<evidence type="ECO:0000313" key="6">
    <source>
        <dbReference type="Proteomes" id="UP000184474"/>
    </source>
</evidence>
<dbReference type="InterPro" id="IPR015813">
    <property type="entry name" value="Pyrv/PenolPyrv_kinase-like_dom"/>
</dbReference>
<dbReference type="GO" id="GO:0008964">
    <property type="term" value="F:phosphoenolpyruvate carboxylase activity"/>
    <property type="evidence" value="ECO:0007669"/>
    <property type="project" value="InterPro"/>
</dbReference>
<dbReference type="Proteomes" id="UP000184474">
    <property type="component" value="Unassembled WGS sequence"/>
</dbReference>
<dbReference type="InterPro" id="IPR021135">
    <property type="entry name" value="PEP_COase"/>
</dbReference>
<dbReference type="PRINTS" id="PR00150">
    <property type="entry name" value="PEPCARBXLASE"/>
</dbReference>
<dbReference type="RefSeq" id="WP_073118297.1">
    <property type="nucleotide sequence ID" value="NZ_FRAA01000001.1"/>
</dbReference>
<dbReference type="InterPro" id="IPR033129">
    <property type="entry name" value="PEPCASE_His_AS"/>
</dbReference>